<dbReference type="Proteomes" id="UP000054107">
    <property type="component" value="Unassembled WGS sequence"/>
</dbReference>
<sequence length="313" mass="34145">MTVGFDQDLPSDVYEYNEIRKNMDWEKSGVASLLKPPPVSQHLPSFDAKGNPCFKPYRGSGKLQGKYALITGADSGIGRSIATLYALEGVAGITIVYRDEQEDADAMYTKTTIEAQSACKINLIAKDIGYEHTCKEILASHLDTFGRLDILVNNAAEQHKVTRIEDLDCDTVERTFRTNVFGPIFMTKLACNHLVAGGVIINTASIAAYRGMDVLVDYSATKGAVVSFTRALSQQLAPRRIRVNAVAPGPVWTPLIPNTFSREEIQNFGSFPPFKRPAQPCEIAASFVFLASDDSSFMTGQVVHPNGGTVVNT</sequence>
<accession>A0A0B7NWI8</accession>
<dbReference type="Gene3D" id="3.40.50.720">
    <property type="entry name" value="NAD(P)-binding Rossmann-like Domain"/>
    <property type="match status" value="1"/>
</dbReference>
<dbReference type="PANTHER" id="PTHR48107:SF16">
    <property type="entry name" value="NADPH-DEPENDENT ALDEHYDE REDUCTASE 1, CHLOROPLASTIC"/>
    <property type="match status" value="1"/>
</dbReference>
<dbReference type="EMBL" id="LN734190">
    <property type="protein sequence ID" value="CEP19980.1"/>
    <property type="molecule type" value="Genomic_DNA"/>
</dbReference>
<dbReference type="PRINTS" id="PR00080">
    <property type="entry name" value="SDRFAMILY"/>
</dbReference>
<dbReference type="AlphaFoldDB" id="A0A0B7NWI8"/>
<evidence type="ECO:0000313" key="5">
    <source>
        <dbReference type="Proteomes" id="UP000054107"/>
    </source>
</evidence>
<dbReference type="OrthoDB" id="1393670at2759"/>
<gene>
    <name evidence="4" type="primary">PARPA_14300.1 scaffold 49704</name>
</gene>
<comment type="similarity">
    <text evidence="1">Belongs to the short-chain dehydrogenases/reductases (SDR) family.</text>
</comment>
<keyword evidence="2" id="KW-0521">NADP</keyword>
<dbReference type="PRINTS" id="PR00081">
    <property type="entry name" value="GDHRDH"/>
</dbReference>
<proteinExistence type="inferred from homology"/>
<organism evidence="4 5">
    <name type="scientific">Parasitella parasitica</name>
    <dbReference type="NCBI Taxonomy" id="35722"/>
    <lineage>
        <taxon>Eukaryota</taxon>
        <taxon>Fungi</taxon>
        <taxon>Fungi incertae sedis</taxon>
        <taxon>Mucoromycota</taxon>
        <taxon>Mucoromycotina</taxon>
        <taxon>Mucoromycetes</taxon>
        <taxon>Mucorales</taxon>
        <taxon>Mucorineae</taxon>
        <taxon>Mucoraceae</taxon>
        <taxon>Parasitella</taxon>
    </lineage>
</organism>
<evidence type="ECO:0000256" key="2">
    <source>
        <dbReference type="ARBA" id="ARBA00022857"/>
    </source>
</evidence>
<reference evidence="4 5" key="1">
    <citation type="submission" date="2014-09" db="EMBL/GenBank/DDBJ databases">
        <authorList>
            <person name="Ellenberger Sabrina"/>
        </authorList>
    </citation>
    <scope>NUCLEOTIDE SEQUENCE [LARGE SCALE GENOMIC DNA]</scope>
    <source>
        <strain evidence="4 5">CBS 412.66</strain>
    </source>
</reference>
<dbReference type="STRING" id="35722.A0A0B7NWI8"/>
<evidence type="ECO:0000256" key="1">
    <source>
        <dbReference type="ARBA" id="ARBA00006484"/>
    </source>
</evidence>
<dbReference type="FunFam" id="3.40.50.720:FF:000084">
    <property type="entry name" value="Short-chain dehydrogenase reductase"/>
    <property type="match status" value="1"/>
</dbReference>
<dbReference type="PROSITE" id="PS00061">
    <property type="entry name" value="ADH_SHORT"/>
    <property type="match status" value="1"/>
</dbReference>
<dbReference type="Pfam" id="PF13561">
    <property type="entry name" value="adh_short_C2"/>
    <property type="match status" value="1"/>
</dbReference>
<dbReference type="PANTHER" id="PTHR48107">
    <property type="entry name" value="NADPH-DEPENDENT ALDEHYDE REDUCTASE-LIKE PROTEIN, CHLOROPLASTIC-RELATED"/>
    <property type="match status" value="1"/>
</dbReference>
<evidence type="ECO:0000256" key="3">
    <source>
        <dbReference type="ARBA" id="ARBA00023002"/>
    </source>
</evidence>
<evidence type="ECO:0000313" key="4">
    <source>
        <dbReference type="EMBL" id="CEP19980.1"/>
    </source>
</evidence>
<name>A0A0B7NWI8_9FUNG</name>
<keyword evidence="5" id="KW-1185">Reference proteome</keyword>
<dbReference type="SUPFAM" id="SSF51735">
    <property type="entry name" value="NAD(P)-binding Rossmann-fold domains"/>
    <property type="match status" value="1"/>
</dbReference>
<dbReference type="InterPro" id="IPR002347">
    <property type="entry name" value="SDR_fam"/>
</dbReference>
<keyword evidence="3" id="KW-0560">Oxidoreductase</keyword>
<dbReference type="GO" id="GO:0016614">
    <property type="term" value="F:oxidoreductase activity, acting on CH-OH group of donors"/>
    <property type="evidence" value="ECO:0007669"/>
    <property type="project" value="UniProtKB-ARBA"/>
</dbReference>
<protein>
    <submittedName>
        <fullName evidence="4">Uncharacterized protein</fullName>
    </submittedName>
</protein>
<dbReference type="InterPro" id="IPR036291">
    <property type="entry name" value="NAD(P)-bd_dom_sf"/>
</dbReference>
<dbReference type="InterPro" id="IPR020904">
    <property type="entry name" value="Sc_DH/Rdtase_CS"/>
</dbReference>